<organism evidence="2 3">
    <name type="scientific">Cannabis sativa</name>
    <name type="common">Hemp</name>
    <name type="synonym">Marijuana</name>
    <dbReference type="NCBI Taxonomy" id="3483"/>
    <lineage>
        <taxon>Eukaryota</taxon>
        <taxon>Viridiplantae</taxon>
        <taxon>Streptophyta</taxon>
        <taxon>Embryophyta</taxon>
        <taxon>Tracheophyta</taxon>
        <taxon>Spermatophyta</taxon>
        <taxon>Magnoliopsida</taxon>
        <taxon>eudicotyledons</taxon>
        <taxon>Gunneridae</taxon>
        <taxon>Pentapetalae</taxon>
        <taxon>rosids</taxon>
        <taxon>fabids</taxon>
        <taxon>Rosales</taxon>
        <taxon>Cannabaceae</taxon>
        <taxon>Cannabis</taxon>
    </lineage>
</organism>
<feature type="region of interest" description="Disordered" evidence="1">
    <location>
        <begin position="1"/>
        <end position="33"/>
    </location>
</feature>
<evidence type="ECO:0000313" key="3">
    <source>
        <dbReference type="Proteomes" id="UP000583929"/>
    </source>
</evidence>
<proteinExistence type="predicted"/>
<gene>
    <name evidence="2" type="ORF">G4B88_022257</name>
</gene>
<dbReference type="AlphaFoldDB" id="A0A7J6DL85"/>
<keyword evidence="3" id="KW-1185">Reference proteome</keyword>
<feature type="compositionally biased region" description="Basic and acidic residues" evidence="1">
    <location>
        <begin position="16"/>
        <end position="33"/>
    </location>
</feature>
<accession>A0A7J6DL85</accession>
<comment type="caution">
    <text evidence="2">The sequence shown here is derived from an EMBL/GenBank/DDBJ whole genome shotgun (WGS) entry which is preliminary data.</text>
</comment>
<dbReference type="Proteomes" id="UP000583929">
    <property type="component" value="Unassembled WGS sequence"/>
</dbReference>
<evidence type="ECO:0000313" key="2">
    <source>
        <dbReference type="EMBL" id="KAF4346590.1"/>
    </source>
</evidence>
<reference evidence="2 3" key="1">
    <citation type="journal article" date="2020" name="bioRxiv">
        <title>Sequence and annotation of 42 cannabis genomes reveals extensive copy number variation in cannabinoid synthesis and pathogen resistance genes.</title>
        <authorList>
            <person name="Mckernan K.J."/>
            <person name="Helbert Y."/>
            <person name="Kane L.T."/>
            <person name="Ebling H."/>
            <person name="Zhang L."/>
            <person name="Liu B."/>
            <person name="Eaton Z."/>
            <person name="Mclaughlin S."/>
            <person name="Kingan S."/>
            <person name="Baybayan P."/>
            <person name="Concepcion G."/>
            <person name="Jordan M."/>
            <person name="Riva A."/>
            <person name="Barbazuk W."/>
            <person name="Harkins T."/>
        </authorList>
    </citation>
    <scope>NUCLEOTIDE SEQUENCE [LARGE SCALE GENOMIC DNA]</scope>
    <source>
        <strain evidence="3">cv. Jamaican Lion 4</strain>
        <tissue evidence="2">Leaf</tissue>
    </source>
</reference>
<name>A0A7J6DL85_CANSA</name>
<evidence type="ECO:0000256" key="1">
    <source>
        <dbReference type="SAM" id="MobiDB-lite"/>
    </source>
</evidence>
<protein>
    <submittedName>
        <fullName evidence="2">Uncharacterized protein</fullName>
    </submittedName>
</protein>
<sequence length="108" mass="12547">MTKTEAKTTTAMDPTTVKEAETAPSQKENRMENQRSMMEWELSLELLRLLPEQGRRISEIEPEQEKSSSVFVGKVKVLGTEQRWRPLALRPLLLPKQSLHEPFLERED</sequence>
<dbReference type="EMBL" id="JAATIQ010000963">
    <property type="protein sequence ID" value="KAF4346590.1"/>
    <property type="molecule type" value="Genomic_DNA"/>
</dbReference>